<dbReference type="AlphaFoldDB" id="A0AAX1K1M3"/>
<dbReference type="RefSeq" id="WP_080035512.1">
    <property type="nucleotide sequence ID" value="NZ_CBCRTG010000004.1"/>
</dbReference>
<dbReference type="GO" id="GO:0042742">
    <property type="term" value="P:defense response to bacterium"/>
    <property type="evidence" value="ECO:0007669"/>
    <property type="project" value="UniProtKB-UniRule"/>
</dbReference>
<keyword evidence="5 7" id="KW-0044">Antibiotic</keyword>
<organism evidence="8 9">
    <name type="scientific">Streptococcus mutans</name>
    <dbReference type="NCBI Taxonomy" id="1309"/>
    <lineage>
        <taxon>Bacteria</taxon>
        <taxon>Bacillati</taxon>
        <taxon>Bacillota</taxon>
        <taxon>Bacilli</taxon>
        <taxon>Lactobacillales</taxon>
        <taxon>Streptococcaceae</taxon>
        <taxon>Streptococcus</taxon>
    </lineage>
</organism>
<evidence type="ECO:0000256" key="6">
    <source>
        <dbReference type="ARBA" id="ARBA00023048"/>
    </source>
</evidence>
<protein>
    <recommendedName>
        <fullName evidence="7">Lantibiotic</fullName>
    </recommendedName>
</protein>
<accession>A0AAX1K1M3</accession>
<keyword evidence="2 7" id="KW-0929">Antimicrobial</keyword>
<evidence type="ECO:0000256" key="3">
    <source>
        <dbReference type="ARBA" id="ARBA00022784"/>
    </source>
</evidence>
<dbReference type="GO" id="GO:0005102">
    <property type="term" value="F:signaling receptor binding"/>
    <property type="evidence" value="ECO:0007669"/>
    <property type="project" value="UniProtKB-KW"/>
</dbReference>
<comment type="similarity">
    <text evidence="1 7">Belongs to the type A lantibiotic family.</text>
</comment>
<evidence type="ECO:0000256" key="2">
    <source>
        <dbReference type="ARBA" id="ARBA00022529"/>
    </source>
</evidence>
<comment type="PTM">
    <text evidence="7">Maturation of lantibiotics involves the enzymatic conversion of Thr, and Ser into dehydrated AA and the formation of thioether bonds with cysteine. This is followed by membrane translocation and cleavage of the modified precursor.</text>
</comment>
<dbReference type="GO" id="GO:0005576">
    <property type="term" value="C:extracellular region"/>
    <property type="evidence" value="ECO:0007669"/>
    <property type="project" value="InterPro"/>
</dbReference>
<dbReference type="GO" id="GO:0031640">
    <property type="term" value="P:killing of cells of another organism"/>
    <property type="evidence" value="ECO:0007669"/>
    <property type="project" value="UniProtKB-UniRule"/>
</dbReference>
<dbReference type="Proteomes" id="UP000595884">
    <property type="component" value="Chromosome"/>
</dbReference>
<name>A0AAX1K1M3_STRMG</name>
<gene>
    <name evidence="8" type="ORF">IGS65_008185</name>
</gene>
<evidence type="ECO:0000256" key="5">
    <source>
        <dbReference type="ARBA" id="ARBA00023022"/>
    </source>
</evidence>
<evidence type="ECO:0000256" key="1">
    <source>
        <dbReference type="ARBA" id="ARBA00009379"/>
    </source>
</evidence>
<dbReference type="NCBIfam" id="NF040664">
    <property type="entry name" value="HEC_x9_TCC_lant"/>
    <property type="match status" value="1"/>
</dbReference>
<dbReference type="InterPro" id="IPR007682">
    <property type="entry name" value="Lantibiotic_typ-A_Lactobact"/>
</dbReference>
<comment type="function">
    <text evidence="7">Lanthionine-containing peptide antibiotic (lantibiotic) active on Gram-positive bacteria. The bactericidal activity of lantibiotics is based on depolarization of energized bacterial cytoplasmic membranes, initiated by the formation of aqueous transmembrane pores.</text>
</comment>
<evidence type="ECO:0000256" key="7">
    <source>
        <dbReference type="RuleBase" id="RU362078"/>
    </source>
</evidence>
<evidence type="ECO:0000313" key="8">
    <source>
        <dbReference type="EMBL" id="QQL47016.1"/>
    </source>
</evidence>
<keyword evidence="6 7" id="KW-0078">Bacteriocin</keyword>
<keyword evidence="3" id="KW-0883">Thioether bond</keyword>
<keyword evidence="4 7" id="KW-0425">Lantibiotic</keyword>
<dbReference type="EMBL" id="CP066294">
    <property type="protein sequence ID" value="QQL47016.1"/>
    <property type="molecule type" value="Genomic_DNA"/>
</dbReference>
<reference evidence="9" key="1">
    <citation type="submission" date="2020-12" db="EMBL/GenBank/DDBJ databases">
        <authorList>
            <person name="Wen Z.T."/>
        </authorList>
    </citation>
    <scope>NUCLEOTIDE SEQUENCE [LARGE SCALE GENOMIC DNA]</scope>
    <source>
        <strain evidence="9">27-3</strain>
    </source>
</reference>
<proteinExistence type="inferred from homology"/>
<evidence type="ECO:0000256" key="4">
    <source>
        <dbReference type="ARBA" id="ARBA00022789"/>
    </source>
</evidence>
<sequence length="53" mass="6020">MNKLNSNAVVSLNEVSDSELDTILGGNRWWQGVVPTVSYECRMNSWQHVFTCC</sequence>
<evidence type="ECO:0000313" key="9">
    <source>
        <dbReference type="Proteomes" id="UP000595884"/>
    </source>
</evidence>
<dbReference type="Pfam" id="PF04604">
    <property type="entry name" value="L_biotic_typeA"/>
    <property type="match status" value="1"/>
</dbReference>